<accession>A0A9J6A9C7</accession>
<dbReference type="InterPro" id="IPR044839">
    <property type="entry name" value="NDR1-like"/>
</dbReference>
<comment type="subcellular location">
    <subcellularLocation>
        <location evidence="1">Membrane</location>
        <topology evidence="1">Single-pass membrane protein</topology>
    </subcellularLocation>
</comment>
<dbReference type="AlphaFoldDB" id="A0A9J6A9C7"/>
<dbReference type="OrthoDB" id="764273at2759"/>
<dbReference type="GO" id="GO:0016020">
    <property type="term" value="C:membrane"/>
    <property type="evidence" value="ECO:0007669"/>
    <property type="project" value="UniProtKB-SubCell"/>
</dbReference>
<evidence type="ECO:0000256" key="5">
    <source>
        <dbReference type="SAM" id="Phobius"/>
    </source>
</evidence>
<evidence type="ECO:0000256" key="1">
    <source>
        <dbReference type="ARBA" id="ARBA00004167"/>
    </source>
</evidence>
<organism evidence="7 8">
    <name type="scientific">Solanum commersonii</name>
    <name type="common">Commerson's wild potato</name>
    <name type="synonym">Commerson's nightshade</name>
    <dbReference type="NCBI Taxonomy" id="4109"/>
    <lineage>
        <taxon>Eukaryota</taxon>
        <taxon>Viridiplantae</taxon>
        <taxon>Streptophyta</taxon>
        <taxon>Embryophyta</taxon>
        <taxon>Tracheophyta</taxon>
        <taxon>Spermatophyta</taxon>
        <taxon>Magnoliopsida</taxon>
        <taxon>eudicotyledons</taxon>
        <taxon>Gunneridae</taxon>
        <taxon>Pentapetalae</taxon>
        <taxon>asterids</taxon>
        <taxon>lamiids</taxon>
        <taxon>Solanales</taxon>
        <taxon>Solanaceae</taxon>
        <taxon>Solanoideae</taxon>
        <taxon>Solaneae</taxon>
        <taxon>Solanum</taxon>
    </lineage>
</organism>
<proteinExistence type="predicted"/>
<gene>
    <name evidence="7" type="ORF">H5410_006439</name>
</gene>
<dbReference type="Pfam" id="PF03168">
    <property type="entry name" value="LEA_2"/>
    <property type="match status" value="1"/>
</dbReference>
<dbReference type="InterPro" id="IPR004864">
    <property type="entry name" value="LEA_2"/>
</dbReference>
<dbReference type="SUPFAM" id="SSF117070">
    <property type="entry name" value="LEA14-like"/>
    <property type="match status" value="1"/>
</dbReference>
<keyword evidence="3 5" id="KW-1133">Transmembrane helix</keyword>
<comment type="caution">
    <text evidence="7">The sequence shown here is derived from an EMBL/GenBank/DDBJ whole genome shotgun (WGS) entry which is preliminary data.</text>
</comment>
<dbReference type="Proteomes" id="UP000824120">
    <property type="component" value="Chromosome 2"/>
</dbReference>
<sequence length="281" mass="31364">MSPNSSMTESRDQVRPLAPASHRIYVENEQGIDSTSVCSMELAKKQRRRRCIKCCSCCGITTIIIVVIIIIRAFTVFKVKKPTIRINSIKFDGLSYLTSSSNLQTNVNITVSADISIKNPNAVSFKFNRATTSLIYDDRVIVQVLTPSANARARRTFRMIVNVTIMVDKLSGIPRLASDLMAGELPMSMSTSINGRVKILSIKKSVETRPNPLSIKRNPSAYKIQQQYILYLYVSSSSSRKKSKSSEQIALQPENLVQLPLQQPALDLFIRETFSNGLSHS</sequence>
<evidence type="ECO:0000256" key="3">
    <source>
        <dbReference type="ARBA" id="ARBA00022989"/>
    </source>
</evidence>
<evidence type="ECO:0000313" key="8">
    <source>
        <dbReference type="Proteomes" id="UP000824120"/>
    </source>
</evidence>
<dbReference type="EMBL" id="JACXVP010000002">
    <property type="protein sequence ID" value="KAG5621221.1"/>
    <property type="molecule type" value="Genomic_DNA"/>
</dbReference>
<evidence type="ECO:0000313" key="7">
    <source>
        <dbReference type="EMBL" id="KAG5621221.1"/>
    </source>
</evidence>
<keyword evidence="8" id="KW-1185">Reference proteome</keyword>
<feature type="transmembrane region" description="Helical" evidence="5">
    <location>
        <begin position="54"/>
        <end position="77"/>
    </location>
</feature>
<name>A0A9J6A9C7_SOLCO</name>
<protein>
    <recommendedName>
        <fullName evidence="6">Late embryogenesis abundant protein LEA-2 subgroup domain-containing protein</fullName>
    </recommendedName>
</protein>
<evidence type="ECO:0000256" key="2">
    <source>
        <dbReference type="ARBA" id="ARBA00022692"/>
    </source>
</evidence>
<keyword evidence="4 5" id="KW-0472">Membrane</keyword>
<dbReference type="GO" id="GO:0098542">
    <property type="term" value="P:defense response to other organism"/>
    <property type="evidence" value="ECO:0007669"/>
    <property type="project" value="InterPro"/>
</dbReference>
<dbReference type="PANTHER" id="PTHR31234:SF65">
    <property type="entry name" value="LATE EMBRYOGENESIS ABUNDANT PROTEIN, LEA_2 SUBGROUP"/>
    <property type="match status" value="1"/>
</dbReference>
<reference evidence="7 8" key="1">
    <citation type="submission" date="2020-09" db="EMBL/GenBank/DDBJ databases">
        <title>De no assembly of potato wild relative species, Solanum commersonii.</title>
        <authorList>
            <person name="Cho K."/>
        </authorList>
    </citation>
    <scope>NUCLEOTIDE SEQUENCE [LARGE SCALE GENOMIC DNA]</scope>
    <source>
        <strain evidence="7">LZ3.2</strain>
        <tissue evidence="7">Leaf</tissue>
    </source>
</reference>
<feature type="domain" description="Late embryogenesis abundant protein LEA-2 subgroup" evidence="6">
    <location>
        <begin position="115"/>
        <end position="207"/>
    </location>
</feature>
<evidence type="ECO:0000259" key="6">
    <source>
        <dbReference type="Pfam" id="PF03168"/>
    </source>
</evidence>
<evidence type="ECO:0000256" key="4">
    <source>
        <dbReference type="ARBA" id="ARBA00023136"/>
    </source>
</evidence>
<dbReference type="PANTHER" id="PTHR31234">
    <property type="entry name" value="LATE EMBRYOGENESIS ABUNDANT (LEA) HYDROXYPROLINE-RICH GLYCOPROTEIN FAMILY"/>
    <property type="match status" value="1"/>
</dbReference>
<keyword evidence="2 5" id="KW-0812">Transmembrane</keyword>
<dbReference type="Gene3D" id="2.60.40.1820">
    <property type="match status" value="1"/>
</dbReference>